<feature type="compositionally biased region" description="Low complexity" evidence="1">
    <location>
        <begin position="171"/>
        <end position="183"/>
    </location>
</feature>
<evidence type="ECO:0000256" key="1">
    <source>
        <dbReference type="SAM" id="MobiDB-lite"/>
    </source>
</evidence>
<protein>
    <recommendedName>
        <fullName evidence="2">DUF4484 domain-containing protein</fullName>
    </recommendedName>
</protein>
<dbReference type="PANTHER" id="PTHR28153:SF1">
    <property type="entry name" value="DUF4484 DOMAIN-CONTAINING PROTEIN"/>
    <property type="match status" value="1"/>
</dbReference>
<evidence type="ECO:0000259" key="2">
    <source>
        <dbReference type="Pfam" id="PF14831"/>
    </source>
</evidence>
<evidence type="ECO:0000313" key="3">
    <source>
        <dbReference type="EMBL" id="OAL68256.1"/>
    </source>
</evidence>
<feature type="region of interest" description="Disordered" evidence="1">
    <location>
        <begin position="519"/>
        <end position="568"/>
    </location>
</feature>
<dbReference type="PANTHER" id="PTHR28153">
    <property type="entry name" value="PROTEIN, PUTATIVE-RELATED"/>
    <property type="match status" value="1"/>
</dbReference>
<dbReference type="Pfam" id="PF09804">
    <property type="entry name" value="DENND11"/>
    <property type="match status" value="1"/>
</dbReference>
<accession>A0A178F8I3</accession>
<evidence type="ECO:0000313" key="4">
    <source>
        <dbReference type="Proteomes" id="UP000243015"/>
    </source>
</evidence>
<sequence length="624" mass="69061">MPSDSRLARMDLAFDSPGDPPGITALFLIRFDIRAGYTIAWKKTASESTFDPPLAAAFTPDGRPPVVLDNAVEFKSLPSGAHNVKEDLVYFVHDRYIGLSAFINQPAGEAERNAIMLSVGILAPLSHGRLGRSWKHAAGLKELAIQLAADPDETQPLASYWDKHQLRDSEGSSPPESPLESMSYPKPTSVPPAKRRQRALSDATALISSRTLPSYHPALTLPDFLDTFGPLIFPLYRAALLRKRIVFLGDAPVESSCNFIYNISLLSSLPQNLLPLLPSTKDIPSFRPRPLFNIGIHDMAQLSALSSTDPCWIACSSDRVLGLRPELYDVLVTLPPNYSRQAPERVYPKMSLSPPAAAGQQKDPKAKSTPIKATQRDNRRFITLRDGLREFSRLGEISGPDREDSDNASTFSSSSLVEPISWPLLAYTSFIWWASAGEKGAGPSDEEAEQDAELLQISSDDTEVVDDHSNPNSLRRRGSMVIPDANNTSQEIALITYFRRLTTHIFTILFDIITRQTEEDLDESPDLSNQSETSSLRRYRDNEGEEHEDDEQNSSTLVGEHDDQPLLRTPDEEEGVITITSSDITNMGLDAWSHADKVFVVELVNVWWGRKAQVEGSHIQCCGP</sequence>
<feature type="region of interest" description="Disordered" evidence="1">
    <location>
        <begin position="350"/>
        <end position="373"/>
    </location>
</feature>
<feature type="compositionally biased region" description="Acidic residues" evidence="1">
    <location>
        <begin position="543"/>
        <end position="552"/>
    </location>
</feature>
<feature type="region of interest" description="Disordered" evidence="1">
    <location>
        <begin position="164"/>
        <end position="196"/>
    </location>
</feature>
<dbReference type="Pfam" id="PF14831">
    <property type="entry name" value="DUF4484"/>
    <property type="match status" value="1"/>
</dbReference>
<dbReference type="InterPro" id="IPR053056">
    <property type="entry name" value="Lipid_Metab_Assoc_Protein"/>
</dbReference>
<dbReference type="AlphaFoldDB" id="A0A178F8I3"/>
<dbReference type="EMBL" id="LHPM01000008">
    <property type="protein sequence ID" value="OAL68256.1"/>
    <property type="molecule type" value="Genomic_DNA"/>
</dbReference>
<dbReference type="VEuPathDB" id="FungiDB:TERG_07046"/>
<dbReference type="GO" id="GO:0005811">
    <property type="term" value="C:lipid droplet"/>
    <property type="evidence" value="ECO:0007669"/>
    <property type="project" value="TreeGrafter"/>
</dbReference>
<feature type="domain" description="DUF4484" evidence="2">
    <location>
        <begin position="417"/>
        <end position="623"/>
    </location>
</feature>
<gene>
    <name evidence="3" type="ORF">A7C99_0657</name>
</gene>
<dbReference type="InterPro" id="IPR028115">
    <property type="entry name" value="DUF4484"/>
</dbReference>
<proteinExistence type="predicted"/>
<dbReference type="Proteomes" id="UP000243015">
    <property type="component" value="Unassembled WGS sequence"/>
</dbReference>
<comment type="caution">
    <text evidence="3">The sequence shown here is derived from an EMBL/GenBank/DDBJ whole genome shotgun (WGS) entry which is preliminary data.</text>
</comment>
<dbReference type="InterPro" id="IPR018626">
    <property type="entry name" value="LCHN/Anr2"/>
</dbReference>
<reference evidence="3 4" key="1">
    <citation type="submission" date="2016-05" db="EMBL/GenBank/DDBJ databases">
        <title>Genome sequencing of Trichophyton rubrum CMCC(F)T1i isolated from hair.</title>
        <authorList>
            <person name="Zhan P."/>
            <person name="Tao Y."/>
            <person name="Liu W."/>
        </authorList>
    </citation>
    <scope>NUCLEOTIDE SEQUENCE [LARGE SCALE GENOMIC DNA]</scope>
    <source>
        <strain evidence="4">CMCC(F)T1i</strain>
    </source>
</reference>
<name>A0A178F8I3_TRIRU</name>
<feature type="compositionally biased region" description="Polar residues" evidence="1">
    <location>
        <begin position="526"/>
        <end position="536"/>
    </location>
</feature>
<organism evidence="3 4">
    <name type="scientific">Trichophyton rubrum</name>
    <name type="common">Athlete's foot fungus</name>
    <name type="synonym">Epidermophyton rubrum</name>
    <dbReference type="NCBI Taxonomy" id="5551"/>
    <lineage>
        <taxon>Eukaryota</taxon>
        <taxon>Fungi</taxon>
        <taxon>Dikarya</taxon>
        <taxon>Ascomycota</taxon>
        <taxon>Pezizomycotina</taxon>
        <taxon>Eurotiomycetes</taxon>
        <taxon>Eurotiomycetidae</taxon>
        <taxon>Onygenales</taxon>
        <taxon>Arthrodermataceae</taxon>
        <taxon>Trichophyton</taxon>
    </lineage>
</organism>